<keyword evidence="2" id="KW-0812">Transmembrane</keyword>
<gene>
    <name evidence="3" type="ORF">ASZ90_013625</name>
</gene>
<dbReference type="AlphaFoldDB" id="A0A0W8F759"/>
<evidence type="ECO:0000256" key="1">
    <source>
        <dbReference type="SAM" id="MobiDB-lite"/>
    </source>
</evidence>
<feature type="region of interest" description="Disordered" evidence="1">
    <location>
        <begin position="40"/>
        <end position="71"/>
    </location>
</feature>
<sequence>MEVWHIVAFCILLFPLFLAANYILVKKMAAERRLRDERLERAASDSVRESYSGKGLPHQSWPKYKAARKKR</sequence>
<keyword evidence="2" id="KW-0472">Membrane</keyword>
<comment type="caution">
    <text evidence="3">The sequence shown here is derived from an EMBL/GenBank/DDBJ whole genome shotgun (WGS) entry which is preliminary data.</text>
</comment>
<name>A0A0W8F759_9ZZZZ</name>
<evidence type="ECO:0000256" key="2">
    <source>
        <dbReference type="SAM" id="Phobius"/>
    </source>
</evidence>
<organism evidence="3">
    <name type="scientific">hydrocarbon metagenome</name>
    <dbReference type="NCBI Taxonomy" id="938273"/>
    <lineage>
        <taxon>unclassified sequences</taxon>
        <taxon>metagenomes</taxon>
        <taxon>ecological metagenomes</taxon>
    </lineage>
</organism>
<protein>
    <submittedName>
        <fullName evidence="3">Uncharacterized protein</fullName>
    </submittedName>
</protein>
<proteinExistence type="predicted"/>
<accession>A0A0W8F759</accession>
<feature type="transmembrane region" description="Helical" evidence="2">
    <location>
        <begin position="6"/>
        <end position="25"/>
    </location>
</feature>
<keyword evidence="2" id="KW-1133">Transmembrane helix</keyword>
<reference evidence="3" key="1">
    <citation type="journal article" date="2015" name="Proc. Natl. Acad. Sci. U.S.A.">
        <title>Networks of energetic and metabolic interactions define dynamics in microbial communities.</title>
        <authorList>
            <person name="Embree M."/>
            <person name="Liu J.K."/>
            <person name="Al-Bassam M.M."/>
            <person name="Zengler K."/>
        </authorList>
    </citation>
    <scope>NUCLEOTIDE SEQUENCE</scope>
</reference>
<evidence type="ECO:0000313" key="3">
    <source>
        <dbReference type="EMBL" id="KUG16715.1"/>
    </source>
</evidence>
<dbReference type="EMBL" id="LNQE01001483">
    <property type="protein sequence ID" value="KUG16715.1"/>
    <property type="molecule type" value="Genomic_DNA"/>
</dbReference>